<gene>
    <name evidence="1" type="ORF">FHS77_000843</name>
</gene>
<comment type="caution">
    <text evidence="1">The sequence shown here is derived from an EMBL/GenBank/DDBJ whole genome shotgun (WGS) entry which is preliminary data.</text>
</comment>
<dbReference type="Gene3D" id="1.10.3230.30">
    <property type="entry name" value="Phage gp6-like head-tail connector protein"/>
    <property type="match status" value="1"/>
</dbReference>
<dbReference type="InterPro" id="IPR011738">
    <property type="entry name" value="Phage_CHP"/>
</dbReference>
<protein>
    <submittedName>
        <fullName evidence="1">Putative phiE125 gp8 family phage protein</fullName>
    </submittedName>
</protein>
<evidence type="ECO:0000313" key="2">
    <source>
        <dbReference type="Proteomes" id="UP000555393"/>
    </source>
</evidence>
<reference evidence="1 2" key="1">
    <citation type="submission" date="2020-08" db="EMBL/GenBank/DDBJ databases">
        <title>Genomic Encyclopedia of Type Strains, Phase IV (KMG-IV): sequencing the most valuable type-strain genomes for metagenomic binning, comparative biology and taxonomic classification.</title>
        <authorList>
            <person name="Goeker M."/>
        </authorList>
    </citation>
    <scope>NUCLEOTIDE SEQUENCE [LARGE SCALE GENOMIC DNA]</scope>
    <source>
        <strain evidence="1 2">DSM 22336</strain>
    </source>
</reference>
<dbReference type="NCBIfam" id="TIGR02215">
    <property type="entry name" value="phage_chp_gp8"/>
    <property type="match status" value="1"/>
</dbReference>
<dbReference type="AlphaFoldDB" id="A0A841LXE5"/>
<dbReference type="Proteomes" id="UP000555393">
    <property type="component" value="Unassembled WGS sequence"/>
</dbReference>
<dbReference type="Pfam" id="PF05135">
    <property type="entry name" value="Phage_connect_1"/>
    <property type="match status" value="1"/>
</dbReference>
<organism evidence="1 2">
    <name type="scientific">Paenochrobactrum gallinarii</name>
    <dbReference type="NCBI Taxonomy" id="643673"/>
    <lineage>
        <taxon>Bacteria</taxon>
        <taxon>Pseudomonadati</taxon>
        <taxon>Pseudomonadota</taxon>
        <taxon>Alphaproteobacteria</taxon>
        <taxon>Hyphomicrobiales</taxon>
        <taxon>Brucellaceae</taxon>
        <taxon>Paenochrobactrum</taxon>
    </lineage>
</organism>
<sequence length="188" mass="21038">MTMHPVTPPAIEPVSIDEARAYLRITSDSENALLQSLIKTARETVEARAGLALITQSWRLHIDRWPRSNRLALYRYPVTSVDAITAYLPDGTPVVFEADDWKLQQAGRPQRLYLQSRADMASLSGLEIDLTAGFGVDAASVPEVLKQAILVLVAHLYEFRGAFDEQSQPISFPSSFERLVDIWKRVSV</sequence>
<dbReference type="RefSeq" id="WP_184220392.1">
    <property type="nucleotide sequence ID" value="NZ_JACIIU010000002.1"/>
</dbReference>
<proteinExistence type="predicted"/>
<evidence type="ECO:0000313" key="1">
    <source>
        <dbReference type="EMBL" id="MBB6260319.1"/>
    </source>
</evidence>
<dbReference type="InterPro" id="IPR021146">
    <property type="entry name" value="Phage_gp6-like_head-tail"/>
</dbReference>
<dbReference type="EMBL" id="JACIIU010000002">
    <property type="protein sequence ID" value="MBB6260319.1"/>
    <property type="molecule type" value="Genomic_DNA"/>
</dbReference>
<keyword evidence="2" id="KW-1185">Reference proteome</keyword>
<name>A0A841LXE5_9HYPH</name>
<dbReference type="CDD" id="cd08054">
    <property type="entry name" value="gp6"/>
    <property type="match status" value="1"/>
</dbReference>
<accession>A0A841LXE5</accession>